<gene>
    <name evidence="5" type="ORF">BLX24_26745</name>
</gene>
<keyword evidence="1" id="KW-0805">Transcription regulation</keyword>
<dbReference type="GO" id="GO:0003677">
    <property type="term" value="F:DNA binding"/>
    <property type="evidence" value="ECO:0007669"/>
    <property type="project" value="UniProtKB-KW"/>
</dbReference>
<name>A0A1S2VBK6_9BACT</name>
<evidence type="ECO:0000313" key="5">
    <source>
        <dbReference type="EMBL" id="OIN56059.1"/>
    </source>
</evidence>
<evidence type="ECO:0000256" key="1">
    <source>
        <dbReference type="ARBA" id="ARBA00023015"/>
    </source>
</evidence>
<dbReference type="PANTHER" id="PTHR42756">
    <property type="entry name" value="TRANSCRIPTIONAL REGULATOR, MARR"/>
    <property type="match status" value="1"/>
</dbReference>
<dbReference type="GO" id="GO:0003700">
    <property type="term" value="F:DNA-binding transcription factor activity"/>
    <property type="evidence" value="ECO:0007669"/>
    <property type="project" value="InterPro"/>
</dbReference>
<sequence>MDSGEKKLVELVNRWAAYSEQHPNAGLADFCLHYLTEHSAFAPPTTDAVQWADSLSSQAPRASVPMSMDARLGSLVGKLSRYATIYSKKAMQPLNFKGIDDPLYLMALLQMGTPKKSELIYEMLSEFPSGIDIINRLIKMEYIEEFPDETDRRSKRLRITPQGMAVVQQCFPELTRVADIAFGTLTEGEKAVLVHLLDRLAIYHADHYKDLRNAGFEEVYTRMSEAS</sequence>
<dbReference type="InterPro" id="IPR036390">
    <property type="entry name" value="WH_DNA-bd_sf"/>
</dbReference>
<dbReference type="OrthoDB" id="961069at2"/>
<proteinExistence type="predicted"/>
<keyword evidence="2" id="KW-0238">DNA-binding</keyword>
<evidence type="ECO:0000256" key="3">
    <source>
        <dbReference type="ARBA" id="ARBA00023163"/>
    </source>
</evidence>
<keyword evidence="6" id="KW-1185">Reference proteome</keyword>
<keyword evidence="3" id="KW-0804">Transcription</keyword>
<dbReference type="Pfam" id="PF13463">
    <property type="entry name" value="HTH_27"/>
    <property type="match status" value="1"/>
</dbReference>
<protein>
    <submittedName>
        <fullName evidence="5">MarR family transcriptional regulator</fullName>
    </submittedName>
</protein>
<dbReference type="SMART" id="SM00347">
    <property type="entry name" value="HTH_MARR"/>
    <property type="match status" value="1"/>
</dbReference>
<evidence type="ECO:0000256" key="2">
    <source>
        <dbReference type="ARBA" id="ARBA00023125"/>
    </source>
</evidence>
<dbReference type="EMBL" id="MORL01000029">
    <property type="protein sequence ID" value="OIN56059.1"/>
    <property type="molecule type" value="Genomic_DNA"/>
</dbReference>
<dbReference type="RefSeq" id="WP_071506300.1">
    <property type="nucleotide sequence ID" value="NZ_MORL01000029.1"/>
</dbReference>
<dbReference type="Gene3D" id="1.10.10.10">
    <property type="entry name" value="Winged helix-like DNA-binding domain superfamily/Winged helix DNA-binding domain"/>
    <property type="match status" value="1"/>
</dbReference>
<feature type="domain" description="HTH marR-type" evidence="4">
    <location>
        <begin position="69"/>
        <end position="202"/>
    </location>
</feature>
<dbReference type="AlphaFoldDB" id="A0A1S2VBK6"/>
<dbReference type="PROSITE" id="PS50995">
    <property type="entry name" value="HTH_MARR_2"/>
    <property type="match status" value="1"/>
</dbReference>
<dbReference type="SUPFAM" id="SSF46785">
    <property type="entry name" value="Winged helix' DNA-binding domain"/>
    <property type="match status" value="1"/>
</dbReference>
<accession>A0A1S2VBK6</accession>
<reference evidence="5 6" key="1">
    <citation type="submission" date="2016-10" db="EMBL/GenBank/DDBJ databases">
        <title>Arsenicibacter rosenii gen. nov., sp. nov., an efficient arsenic-methylating bacterium isolated from an arsenic-contaminated paddy soil.</title>
        <authorList>
            <person name="Huang K."/>
        </authorList>
    </citation>
    <scope>NUCLEOTIDE SEQUENCE [LARGE SCALE GENOMIC DNA]</scope>
    <source>
        <strain evidence="5 6">SM-1</strain>
    </source>
</reference>
<dbReference type="InterPro" id="IPR000835">
    <property type="entry name" value="HTH_MarR-typ"/>
</dbReference>
<evidence type="ECO:0000259" key="4">
    <source>
        <dbReference type="PROSITE" id="PS50995"/>
    </source>
</evidence>
<dbReference type="Proteomes" id="UP000181790">
    <property type="component" value="Unassembled WGS sequence"/>
</dbReference>
<evidence type="ECO:0000313" key="6">
    <source>
        <dbReference type="Proteomes" id="UP000181790"/>
    </source>
</evidence>
<comment type="caution">
    <text evidence="5">The sequence shown here is derived from an EMBL/GenBank/DDBJ whole genome shotgun (WGS) entry which is preliminary data.</text>
</comment>
<dbReference type="InterPro" id="IPR036388">
    <property type="entry name" value="WH-like_DNA-bd_sf"/>
</dbReference>
<organism evidence="5 6">
    <name type="scientific">Arsenicibacter rosenii</name>
    <dbReference type="NCBI Taxonomy" id="1750698"/>
    <lineage>
        <taxon>Bacteria</taxon>
        <taxon>Pseudomonadati</taxon>
        <taxon>Bacteroidota</taxon>
        <taxon>Cytophagia</taxon>
        <taxon>Cytophagales</taxon>
        <taxon>Spirosomataceae</taxon>
        <taxon>Arsenicibacter</taxon>
    </lineage>
</organism>
<dbReference type="PANTHER" id="PTHR42756:SF1">
    <property type="entry name" value="TRANSCRIPTIONAL REPRESSOR OF EMRAB OPERON"/>
    <property type="match status" value="1"/>
</dbReference>